<feature type="transmembrane region" description="Helical" evidence="1">
    <location>
        <begin position="57"/>
        <end position="80"/>
    </location>
</feature>
<proteinExistence type="predicted"/>
<keyword evidence="1" id="KW-0812">Transmembrane</keyword>
<organism evidence="2 3">
    <name type="scientific">Actinoplanes sandaracinus</name>
    <dbReference type="NCBI Taxonomy" id="3045177"/>
    <lineage>
        <taxon>Bacteria</taxon>
        <taxon>Bacillati</taxon>
        <taxon>Actinomycetota</taxon>
        <taxon>Actinomycetes</taxon>
        <taxon>Micromonosporales</taxon>
        <taxon>Micromonosporaceae</taxon>
        <taxon>Actinoplanes</taxon>
    </lineage>
</organism>
<keyword evidence="1" id="KW-0472">Membrane</keyword>
<name>A0ABT6WHQ2_9ACTN</name>
<evidence type="ECO:0000313" key="2">
    <source>
        <dbReference type="EMBL" id="MDI6099228.1"/>
    </source>
</evidence>
<gene>
    <name evidence="2" type="ORF">QLQ12_11545</name>
</gene>
<keyword evidence="3" id="KW-1185">Reference proteome</keyword>
<dbReference type="RefSeq" id="WP_282759283.1">
    <property type="nucleotide sequence ID" value="NZ_JASCTH010000006.1"/>
</dbReference>
<comment type="caution">
    <text evidence="2">The sequence shown here is derived from an EMBL/GenBank/DDBJ whole genome shotgun (WGS) entry which is preliminary data.</text>
</comment>
<evidence type="ECO:0000256" key="1">
    <source>
        <dbReference type="SAM" id="Phobius"/>
    </source>
</evidence>
<evidence type="ECO:0000313" key="3">
    <source>
        <dbReference type="Proteomes" id="UP001241758"/>
    </source>
</evidence>
<feature type="transmembrane region" description="Helical" evidence="1">
    <location>
        <begin position="24"/>
        <end position="51"/>
    </location>
</feature>
<reference evidence="2 3" key="1">
    <citation type="submission" date="2023-05" db="EMBL/GenBank/DDBJ databases">
        <title>Actinoplanes sp. NEAU-A12 genome sequencing.</title>
        <authorList>
            <person name="Wang Z.-S."/>
        </authorList>
    </citation>
    <scope>NUCLEOTIDE SEQUENCE [LARGE SCALE GENOMIC DNA]</scope>
    <source>
        <strain evidence="2 3">NEAU-A12</strain>
    </source>
</reference>
<dbReference type="EMBL" id="JASCTH010000006">
    <property type="protein sequence ID" value="MDI6099228.1"/>
    <property type="molecule type" value="Genomic_DNA"/>
</dbReference>
<sequence>MPLVICAVWTLYTRWEWLARPRMAGYGGIAVVVFFALHVGVFAIAGFAGMALRDAGIPVPFAIAGLIYAVLMISTVSFAGRRLAARYADRLSREPR</sequence>
<protein>
    <submittedName>
        <fullName evidence="2">Uncharacterized protein</fullName>
    </submittedName>
</protein>
<dbReference type="Proteomes" id="UP001241758">
    <property type="component" value="Unassembled WGS sequence"/>
</dbReference>
<accession>A0ABT6WHQ2</accession>
<keyword evidence="1" id="KW-1133">Transmembrane helix</keyword>